<dbReference type="RefSeq" id="WP_187218217.1">
    <property type="nucleotide sequence ID" value="NZ_JABVED010000001.1"/>
</dbReference>
<feature type="compositionally biased region" description="Low complexity" evidence="1">
    <location>
        <begin position="75"/>
        <end position="86"/>
    </location>
</feature>
<name>A0ABR7L0G5_9PSEU</name>
<accession>A0ABR7L0G5</accession>
<evidence type="ECO:0000256" key="1">
    <source>
        <dbReference type="SAM" id="MobiDB-lite"/>
    </source>
</evidence>
<sequence length="100" mass="11099">MPWTLLTEDHGHLLTSSPSNRRQPFDATFSLEATDATRPHKETLSAKGKAQTVVTRAGVRARLPGHPRLRRHQSGRLLQRGQPAGQRQGGGPRPEGDRHR</sequence>
<gene>
    <name evidence="2" type="ORF">GPZ80_03230</name>
</gene>
<evidence type="ECO:0000313" key="2">
    <source>
        <dbReference type="EMBL" id="MBC6446185.1"/>
    </source>
</evidence>
<feature type="region of interest" description="Disordered" evidence="1">
    <location>
        <begin position="1"/>
        <end position="24"/>
    </location>
</feature>
<reference evidence="2 3" key="1">
    <citation type="submission" date="2020-06" db="EMBL/GenBank/DDBJ databases">
        <title>Actinokineospora xiongansis sp. nov., isolated from soil of Baiyangdian.</title>
        <authorList>
            <person name="Zhang X."/>
        </authorList>
    </citation>
    <scope>NUCLEOTIDE SEQUENCE [LARGE SCALE GENOMIC DNA]</scope>
    <source>
        <strain evidence="2 3">HBU206404</strain>
    </source>
</reference>
<dbReference type="EMBL" id="JABVED010000001">
    <property type="protein sequence ID" value="MBC6446185.1"/>
    <property type="molecule type" value="Genomic_DNA"/>
</dbReference>
<comment type="caution">
    <text evidence="2">The sequence shown here is derived from an EMBL/GenBank/DDBJ whole genome shotgun (WGS) entry which is preliminary data.</text>
</comment>
<keyword evidence="3" id="KW-1185">Reference proteome</keyword>
<feature type="region of interest" description="Disordered" evidence="1">
    <location>
        <begin position="37"/>
        <end position="100"/>
    </location>
</feature>
<dbReference type="Proteomes" id="UP000734823">
    <property type="component" value="Unassembled WGS sequence"/>
</dbReference>
<evidence type="ECO:0000313" key="3">
    <source>
        <dbReference type="Proteomes" id="UP000734823"/>
    </source>
</evidence>
<proteinExistence type="predicted"/>
<protein>
    <submittedName>
        <fullName evidence="2">Uncharacterized protein</fullName>
    </submittedName>
</protein>
<organism evidence="2 3">
    <name type="scientific">Actinokineospora xionganensis</name>
    <dbReference type="NCBI Taxonomy" id="2684470"/>
    <lineage>
        <taxon>Bacteria</taxon>
        <taxon>Bacillati</taxon>
        <taxon>Actinomycetota</taxon>
        <taxon>Actinomycetes</taxon>
        <taxon>Pseudonocardiales</taxon>
        <taxon>Pseudonocardiaceae</taxon>
        <taxon>Actinokineospora</taxon>
    </lineage>
</organism>
<feature type="compositionally biased region" description="Basic residues" evidence="1">
    <location>
        <begin position="63"/>
        <end position="74"/>
    </location>
</feature>